<dbReference type="AlphaFoldDB" id="A0A1H8FB50"/>
<dbReference type="STRING" id="1173111.SAMN05444955_108115"/>
<dbReference type="EMBL" id="FOCQ01000008">
    <property type="protein sequence ID" value="SEN29101.1"/>
    <property type="molecule type" value="Genomic_DNA"/>
</dbReference>
<dbReference type="RefSeq" id="WP_089968597.1">
    <property type="nucleotide sequence ID" value="NZ_FOCQ01000008.1"/>
</dbReference>
<evidence type="ECO:0000313" key="2">
    <source>
        <dbReference type="Proteomes" id="UP000199695"/>
    </source>
</evidence>
<dbReference type="OrthoDB" id="2988286at2"/>
<organism evidence="1 2">
    <name type="scientific">Lihuaxuella thermophila</name>
    <dbReference type="NCBI Taxonomy" id="1173111"/>
    <lineage>
        <taxon>Bacteria</taxon>
        <taxon>Bacillati</taxon>
        <taxon>Bacillota</taxon>
        <taxon>Bacilli</taxon>
        <taxon>Bacillales</taxon>
        <taxon>Thermoactinomycetaceae</taxon>
        <taxon>Lihuaxuella</taxon>
    </lineage>
</organism>
<sequence length="170" mass="19399">MKIALLMINLALFGLFGWGTFQQISNQQQMNRVMADVHQHIKEAHRLTTITNQQLQPLRETADTIKQMNSKLTSTHQMLSNMNRSLNRVTASEQKIVTGLDHLNRHTSTVLSQLNSLRDQNGQLVPQATALAEQTNTENDYLKTLSRLTSISINELAELNQKFKWLSYLP</sequence>
<keyword evidence="2" id="KW-1185">Reference proteome</keyword>
<gene>
    <name evidence="1" type="ORF">SAMN05444955_108115</name>
</gene>
<reference evidence="1 2" key="1">
    <citation type="submission" date="2016-10" db="EMBL/GenBank/DDBJ databases">
        <authorList>
            <person name="de Groot N.N."/>
        </authorList>
    </citation>
    <scope>NUCLEOTIDE SEQUENCE [LARGE SCALE GENOMIC DNA]</scope>
    <source>
        <strain evidence="1 2">DSM 46701</strain>
    </source>
</reference>
<protein>
    <submittedName>
        <fullName evidence="1">Uncharacterized protein</fullName>
    </submittedName>
</protein>
<name>A0A1H8FB50_9BACL</name>
<evidence type="ECO:0000313" key="1">
    <source>
        <dbReference type="EMBL" id="SEN29101.1"/>
    </source>
</evidence>
<proteinExistence type="predicted"/>
<dbReference type="Proteomes" id="UP000199695">
    <property type="component" value="Unassembled WGS sequence"/>
</dbReference>
<accession>A0A1H8FB50</accession>
<dbReference type="SUPFAM" id="SSF58104">
    <property type="entry name" value="Methyl-accepting chemotaxis protein (MCP) signaling domain"/>
    <property type="match status" value="1"/>
</dbReference>